<comment type="caution">
    <text evidence="7">The sequence shown here is derived from an EMBL/GenBank/DDBJ whole genome shotgun (WGS) entry which is preliminary data.</text>
</comment>
<keyword evidence="8" id="KW-1185">Reference proteome</keyword>
<evidence type="ECO:0000313" key="8">
    <source>
        <dbReference type="Proteomes" id="UP000274920"/>
    </source>
</evidence>
<evidence type="ECO:0000256" key="3">
    <source>
        <dbReference type="ARBA" id="ARBA00022801"/>
    </source>
</evidence>
<dbReference type="Pfam" id="PF01321">
    <property type="entry name" value="Creatinase_N"/>
    <property type="match status" value="1"/>
</dbReference>
<feature type="domain" description="Creatinase N-terminal" evidence="5">
    <location>
        <begin position="6"/>
        <end position="129"/>
    </location>
</feature>
<dbReference type="InterPro" id="IPR000587">
    <property type="entry name" value="Creatinase_N"/>
</dbReference>
<dbReference type="EMBL" id="RHJS01000002">
    <property type="protein sequence ID" value="RRK35305.1"/>
    <property type="molecule type" value="Genomic_DNA"/>
</dbReference>
<dbReference type="FunFam" id="3.90.230.10:FF:000009">
    <property type="entry name" value="xaa-Pro aminopeptidase 2"/>
    <property type="match status" value="1"/>
</dbReference>
<feature type="domain" description="Peptidase M24 C-terminal" evidence="6">
    <location>
        <begin position="537"/>
        <end position="597"/>
    </location>
</feature>
<dbReference type="Proteomes" id="UP000274920">
    <property type="component" value="Unassembled WGS sequence"/>
</dbReference>
<evidence type="ECO:0000259" key="4">
    <source>
        <dbReference type="Pfam" id="PF00557"/>
    </source>
</evidence>
<feature type="domain" description="Peptidase M24" evidence="4">
    <location>
        <begin position="309"/>
        <end position="528"/>
    </location>
</feature>
<evidence type="ECO:0000259" key="6">
    <source>
        <dbReference type="Pfam" id="PF16188"/>
    </source>
</evidence>
<dbReference type="Gene3D" id="3.90.230.10">
    <property type="entry name" value="Creatinase/methionine aminopeptidase superfamily"/>
    <property type="match status" value="1"/>
</dbReference>
<name>A0A426DRA7_9FIRM</name>
<protein>
    <submittedName>
        <fullName evidence="7">M24 family metallopeptidase</fullName>
    </submittedName>
</protein>
<dbReference type="InterPro" id="IPR000994">
    <property type="entry name" value="Pept_M24"/>
</dbReference>
<dbReference type="PANTHER" id="PTHR43763:SF6">
    <property type="entry name" value="XAA-PRO AMINOPEPTIDASE 1"/>
    <property type="match status" value="1"/>
</dbReference>
<keyword evidence="2" id="KW-0479">Metal-binding</keyword>
<dbReference type="Pfam" id="PF16188">
    <property type="entry name" value="Peptidase_M24_C"/>
    <property type="match status" value="1"/>
</dbReference>
<dbReference type="SUPFAM" id="SSF55920">
    <property type="entry name" value="Creatinase/aminopeptidase"/>
    <property type="match status" value="1"/>
</dbReference>
<reference evidence="7" key="1">
    <citation type="submission" date="2018-10" db="EMBL/GenBank/DDBJ databases">
        <title>Schaedlerella arabinophila gen. nov. sp. nov., isolated from the mouse intestinal tract and comparative analysis with the genome of the closely related altered Schaedler flora strain ASF502.</title>
        <authorList>
            <person name="Miyake S."/>
            <person name="Soh M."/>
            <person name="Seedorf H."/>
        </authorList>
    </citation>
    <scope>NUCLEOTIDE SEQUENCE [LARGE SCALE GENOMIC DNA]</scope>
    <source>
        <strain evidence="7">DSM 106076</strain>
    </source>
</reference>
<evidence type="ECO:0000256" key="2">
    <source>
        <dbReference type="ARBA" id="ARBA00022723"/>
    </source>
</evidence>
<keyword evidence="3" id="KW-0378">Hydrolase</keyword>
<dbReference type="PANTHER" id="PTHR43763">
    <property type="entry name" value="XAA-PRO AMINOPEPTIDASE 1"/>
    <property type="match status" value="1"/>
</dbReference>
<gene>
    <name evidence="7" type="ORF">EBB54_11625</name>
</gene>
<proteinExistence type="inferred from homology"/>
<dbReference type="Pfam" id="PF16189">
    <property type="entry name" value="Creatinase_N_2"/>
    <property type="match status" value="1"/>
</dbReference>
<evidence type="ECO:0000259" key="5">
    <source>
        <dbReference type="Pfam" id="PF01321"/>
    </source>
</evidence>
<dbReference type="AlphaFoldDB" id="A0A426DRA7"/>
<dbReference type="InterPro" id="IPR029149">
    <property type="entry name" value="Creatin/AminoP/Spt16_N"/>
</dbReference>
<accession>A0A426DRA7</accession>
<dbReference type="GO" id="GO:0005737">
    <property type="term" value="C:cytoplasm"/>
    <property type="evidence" value="ECO:0007669"/>
    <property type="project" value="UniProtKB-ARBA"/>
</dbReference>
<dbReference type="Gene3D" id="3.40.350.10">
    <property type="entry name" value="Creatinase/prolidase N-terminal domain"/>
    <property type="match status" value="2"/>
</dbReference>
<dbReference type="Pfam" id="PF00557">
    <property type="entry name" value="Peptidase_M24"/>
    <property type="match status" value="1"/>
</dbReference>
<dbReference type="InterPro" id="IPR036005">
    <property type="entry name" value="Creatinase/aminopeptidase-like"/>
</dbReference>
<comment type="similarity">
    <text evidence="1">Belongs to the peptidase M24B family.</text>
</comment>
<evidence type="ECO:0000256" key="1">
    <source>
        <dbReference type="ARBA" id="ARBA00008766"/>
    </source>
</evidence>
<evidence type="ECO:0000313" key="7">
    <source>
        <dbReference type="EMBL" id="RRK35305.1"/>
    </source>
</evidence>
<dbReference type="RefSeq" id="WP_125127518.1">
    <property type="nucleotide sequence ID" value="NZ_RHJS01000002.1"/>
</dbReference>
<sequence>MTVRERIEKLQEQMKKKDIQIYIVPTADYHQSEYVGEHFKARKFLTGFTGSAGTAVVLQDQAYLWTDGRYFIQAAQELKESGVVLQKMGEPEVPTIEEFLKKELTDQGVIGFDGRTVGVAKGQEYAEIAADKGGSVRYDLDLVDEIWEERPPLSEKPAFLLDIRYAGETVEKKLSRVRKAMEEQKADVLVITSLDDIGWLLNIRGNDVEYFPLLLSYAVVGKDRVDLYADERKFSGEILAHFQENHVKVYPYDDIYERMKRFTKDETVMLDPEQMNYALFSNLSGEVSKVQAENPILMMKAVKNPVEAENIRNAHIKDGIAHTKFMYWLKTTIGKERITELSASAKLEALRGMQEHFLGPSFGPICAYKEHAACAHYSSTPETNVELKTEGLFLTDTGGHYYEGSTDITRTVALGEITGEERRHFTTVVCGMLRLADARFLYGCSGMTLDYAAREPFWRQGINYNHGTGHGVGYLGNIHEPPANFHWKKVPGKSKYPALEVGMVITDEPGIYIEGSHGIRIENELMVAEGEKNEYGQFLHFEILTYVPIDLDAIDPGLMTEQEKQLLNDYHQKVYEKIGPHLTEEERTWLREYTRAI</sequence>
<dbReference type="GO" id="GO:0046872">
    <property type="term" value="F:metal ion binding"/>
    <property type="evidence" value="ECO:0007669"/>
    <property type="project" value="UniProtKB-KW"/>
</dbReference>
<dbReference type="GO" id="GO:0004177">
    <property type="term" value="F:aminopeptidase activity"/>
    <property type="evidence" value="ECO:0007669"/>
    <property type="project" value="UniProtKB-ARBA"/>
</dbReference>
<organism evidence="7 8">
    <name type="scientific">Schaedlerella arabinosiphila</name>
    <dbReference type="NCBI Taxonomy" id="2044587"/>
    <lineage>
        <taxon>Bacteria</taxon>
        <taxon>Bacillati</taxon>
        <taxon>Bacillota</taxon>
        <taxon>Clostridia</taxon>
        <taxon>Lachnospirales</taxon>
        <taxon>Lachnospiraceae</taxon>
        <taxon>Schaedlerella</taxon>
    </lineage>
</organism>
<dbReference type="InterPro" id="IPR032416">
    <property type="entry name" value="Peptidase_M24_C"/>
</dbReference>
<dbReference type="InterPro" id="IPR050422">
    <property type="entry name" value="X-Pro_aminopeptidase_P"/>
</dbReference>
<dbReference type="FunFam" id="3.40.350.10:FF:000003">
    <property type="entry name" value="Xaa-pro aminopeptidase P"/>
    <property type="match status" value="1"/>
</dbReference>
<dbReference type="SUPFAM" id="SSF53092">
    <property type="entry name" value="Creatinase/prolidase N-terminal domain"/>
    <property type="match status" value="2"/>
</dbReference>